<protein>
    <recommendedName>
        <fullName evidence="2">DUF4214 domain-containing protein</fullName>
    </recommendedName>
</protein>
<organism evidence="3 4">
    <name type="scientific">Oceanicoccus sagamiensis</name>
    <dbReference type="NCBI Taxonomy" id="716816"/>
    <lineage>
        <taxon>Bacteria</taxon>
        <taxon>Pseudomonadati</taxon>
        <taxon>Pseudomonadota</taxon>
        <taxon>Gammaproteobacteria</taxon>
        <taxon>Cellvibrionales</taxon>
        <taxon>Spongiibacteraceae</taxon>
        <taxon>Oceanicoccus</taxon>
    </lineage>
</organism>
<evidence type="ECO:0000256" key="1">
    <source>
        <dbReference type="SAM" id="MobiDB-lite"/>
    </source>
</evidence>
<name>A0A1X9NEU0_9GAMM</name>
<feature type="compositionally biased region" description="Polar residues" evidence="1">
    <location>
        <begin position="18"/>
        <end position="29"/>
    </location>
</feature>
<dbReference type="STRING" id="716816.BST96_13005"/>
<feature type="region of interest" description="Disordered" evidence="1">
    <location>
        <begin position="1"/>
        <end position="29"/>
    </location>
</feature>
<dbReference type="InterPro" id="IPR025282">
    <property type="entry name" value="DUF4214"/>
</dbReference>
<gene>
    <name evidence="3" type="ORF">BST96_13005</name>
</gene>
<dbReference type="AlphaFoldDB" id="A0A1X9NEU0"/>
<sequence>MNKTGNRLLDQVKKNIQERPSSPLSNNSNHRSAMFDIEALILPGSEIDRTDNRKTYQLEEFLTLYDGEFVHFCYQALFKRAPDKTGMSNILKALRVDKVPRIEIIKSLMNSDEAQQQQVIISDFATAHLFYRIGRVPVIGFLIRLAIGLRKIARLQEEQEYQRGLIEATRHDAGEVDNMISKHQNRIAEWLAEETGNASWAPPDKEANRKPNKEPK</sequence>
<accession>A0A1X9NEU0</accession>
<dbReference type="Pfam" id="PF13946">
    <property type="entry name" value="DUF4214"/>
    <property type="match status" value="1"/>
</dbReference>
<feature type="compositionally biased region" description="Basic and acidic residues" evidence="1">
    <location>
        <begin position="203"/>
        <end position="216"/>
    </location>
</feature>
<dbReference type="KEGG" id="osg:BST96_13005"/>
<evidence type="ECO:0000259" key="2">
    <source>
        <dbReference type="Pfam" id="PF13946"/>
    </source>
</evidence>
<feature type="domain" description="DUF4214" evidence="2">
    <location>
        <begin position="65"/>
        <end position="117"/>
    </location>
</feature>
<keyword evidence="4" id="KW-1185">Reference proteome</keyword>
<reference evidence="3 4" key="1">
    <citation type="submission" date="2016-11" db="EMBL/GenBank/DDBJ databases">
        <title>Trade-off between light-utilization and light-protection in marine flavobacteria.</title>
        <authorList>
            <person name="Kumagai Y."/>
        </authorList>
    </citation>
    <scope>NUCLEOTIDE SEQUENCE [LARGE SCALE GENOMIC DNA]</scope>
    <source>
        <strain evidence="3 4">NBRC 107125</strain>
    </source>
</reference>
<evidence type="ECO:0000313" key="3">
    <source>
        <dbReference type="EMBL" id="ARN74952.1"/>
    </source>
</evidence>
<evidence type="ECO:0000313" key="4">
    <source>
        <dbReference type="Proteomes" id="UP000193450"/>
    </source>
</evidence>
<proteinExistence type="predicted"/>
<dbReference type="EMBL" id="CP019343">
    <property type="protein sequence ID" value="ARN74952.1"/>
    <property type="molecule type" value="Genomic_DNA"/>
</dbReference>
<feature type="region of interest" description="Disordered" evidence="1">
    <location>
        <begin position="193"/>
        <end position="216"/>
    </location>
</feature>
<dbReference type="RefSeq" id="WP_085759119.1">
    <property type="nucleotide sequence ID" value="NZ_CP019343.1"/>
</dbReference>
<dbReference type="Proteomes" id="UP000193450">
    <property type="component" value="Chromosome"/>
</dbReference>
<dbReference type="OrthoDB" id="8210690at2"/>